<evidence type="ECO:0000313" key="3">
    <source>
        <dbReference type="EMBL" id="KAA1108524.1"/>
    </source>
</evidence>
<feature type="chain" id="PRO_5023081528" evidence="2">
    <location>
        <begin position="25"/>
        <end position="50"/>
    </location>
</feature>
<sequence length="50" mass="5389">MKGTYRATIILPLCLIFSLNAVPATHEVSEVTTGQGRAPRFPRTTGPECS</sequence>
<keyword evidence="4" id="KW-1185">Reference proteome</keyword>
<evidence type="ECO:0000256" key="1">
    <source>
        <dbReference type="SAM" id="MobiDB-lite"/>
    </source>
</evidence>
<protein>
    <submittedName>
        <fullName evidence="3">Uncharacterized protein</fullName>
    </submittedName>
</protein>
<evidence type="ECO:0000256" key="2">
    <source>
        <dbReference type="SAM" id="SignalP"/>
    </source>
</evidence>
<name>A0A5B0Q6E0_PUCGR</name>
<comment type="caution">
    <text evidence="3">The sequence shown here is derived from an EMBL/GenBank/DDBJ whole genome shotgun (WGS) entry which is preliminary data.</text>
</comment>
<reference evidence="3 4" key="1">
    <citation type="submission" date="2019-05" db="EMBL/GenBank/DDBJ databases">
        <title>Emergence of the Ug99 lineage of the wheat stem rust pathogen through somatic hybridization.</title>
        <authorList>
            <person name="Li F."/>
            <person name="Upadhyaya N.M."/>
            <person name="Sperschneider J."/>
            <person name="Matny O."/>
            <person name="Nguyen-Phuc H."/>
            <person name="Mago R."/>
            <person name="Raley C."/>
            <person name="Miller M.E."/>
            <person name="Silverstein K.A.T."/>
            <person name="Henningsen E."/>
            <person name="Hirsch C.D."/>
            <person name="Visser B."/>
            <person name="Pretorius Z.A."/>
            <person name="Steffenson B.J."/>
            <person name="Schwessinger B."/>
            <person name="Dodds P.N."/>
            <person name="Figueroa M."/>
        </authorList>
    </citation>
    <scope>NUCLEOTIDE SEQUENCE [LARGE SCALE GENOMIC DNA]</scope>
    <source>
        <strain evidence="3">21-0</strain>
    </source>
</reference>
<accession>A0A5B0Q6E0</accession>
<gene>
    <name evidence="3" type="ORF">PGT21_015409</name>
</gene>
<dbReference type="EMBL" id="VSWC01000028">
    <property type="protein sequence ID" value="KAA1108524.1"/>
    <property type="molecule type" value="Genomic_DNA"/>
</dbReference>
<feature type="region of interest" description="Disordered" evidence="1">
    <location>
        <begin position="28"/>
        <end position="50"/>
    </location>
</feature>
<organism evidence="3 4">
    <name type="scientific">Puccinia graminis f. sp. tritici</name>
    <dbReference type="NCBI Taxonomy" id="56615"/>
    <lineage>
        <taxon>Eukaryota</taxon>
        <taxon>Fungi</taxon>
        <taxon>Dikarya</taxon>
        <taxon>Basidiomycota</taxon>
        <taxon>Pucciniomycotina</taxon>
        <taxon>Pucciniomycetes</taxon>
        <taxon>Pucciniales</taxon>
        <taxon>Pucciniaceae</taxon>
        <taxon>Puccinia</taxon>
    </lineage>
</organism>
<feature type="signal peptide" evidence="2">
    <location>
        <begin position="1"/>
        <end position="24"/>
    </location>
</feature>
<proteinExistence type="predicted"/>
<keyword evidence="2" id="KW-0732">Signal</keyword>
<dbReference type="AlphaFoldDB" id="A0A5B0Q6E0"/>
<dbReference type="Proteomes" id="UP000324748">
    <property type="component" value="Unassembled WGS sequence"/>
</dbReference>
<evidence type="ECO:0000313" key="4">
    <source>
        <dbReference type="Proteomes" id="UP000324748"/>
    </source>
</evidence>